<accession>A0AAE0WD90</accession>
<dbReference type="EMBL" id="JAEAOA010000721">
    <property type="protein sequence ID" value="KAK3609075.1"/>
    <property type="molecule type" value="Genomic_DNA"/>
</dbReference>
<dbReference type="InterPro" id="IPR001841">
    <property type="entry name" value="Znf_RING"/>
</dbReference>
<dbReference type="InterPro" id="IPR000315">
    <property type="entry name" value="Znf_B-box"/>
</dbReference>
<dbReference type="PROSITE" id="PS50089">
    <property type="entry name" value="ZF_RING_2"/>
    <property type="match status" value="1"/>
</dbReference>
<dbReference type="InterPro" id="IPR011042">
    <property type="entry name" value="6-blade_b-propeller_TolB-like"/>
</dbReference>
<dbReference type="Gene3D" id="2.120.10.30">
    <property type="entry name" value="TolB, C-terminal domain"/>
    <property type="match status" value="1"/>
</dbReference>
<dbReference type="InterPro" id="IPR027370">
    <property type="entry name" value="Znf-RING_euk"/>
</dbReference>
<evidence type="ECO:0000259" key="7">
    <source>
        <dbReference type="PROSITE" id="PS50119"/>
    </source>
</evidence>
<feature type="domain" description="B box-type" evidence="7">
    <location>
        <begin position="118"/>
        <end position="168"/>
    </location>
</feature>
<dbReference type="SMART" id="SM00336">
    <property type="entry name" value="BBOX"/>
    <property type="match status" value="2"/>
</dbReference>
<evidence type="ECO:0000259" key="6">
    <source>
        <dbReference type="PROSITE" id="PS50089"/>
    </source>
</evidence>
<dbReference type="AlphaFoldDB" id="A0AAE0WD90"/>
<dbReference type="SUPFAM" id="SSF57845">
    <property type="entry name" value="B-box zinc-binding domain"/>
    <property type="match status" value="1"/>
</dbReference>
<evidence type="ECO:0000256" key="2">
    <source>
        <dbReference type="ARBA" id="ARBA00022723"/>
    </source>
</evidence>
<comment type="caution">
    <text evidence="8">The sequence shown here is derived from an EMBL/GenBank/DDBJ whole genome shotgun (WGS) entry which is preliminary data.</text>
</comment>
<feature type="domain" description="B box-type" evidence="7">
    <location>
        <begin position="180"/>
        <end position="214"/>
    </location>
</feature>
<dbReference type="Proteomes" id="UP001195483">
    <property type="component" value="Unassembled WGS sequence"/>
</dbReference>
<dbReference type="Pfam" id="PF13445">
    <property type="entry name" value="zf-RING_UBOX"/>
    <property type="match status" value="1"/>
</dbReference>
<dbReference type="PROSITE" id="PS00518">
    <property type="entry name" value="ZF_RING_1"/>
    <property type="match status" value="1"/>
</dbReference>
<keyword evidence="9" id="KW-1185">Reference proteome</keyword>
<dbReference type="PANTHER" id="PTHR25462">
    <property type="entry name" value="BONUS, ISOFORM C-RELATED"/>
    <property type="match status" value="1"/>
</dbReference>
<keyword evidence="4" id="KW-0862">Zinc</keyword>
<dbReference type="InterPro" id="IPR013083">
    <property type="entry name" value="Znf_RING/FYVE/PHD"/>
</dbReference>
<dbReference type="CDD" id="cd19757">
    <property type="entry name" value="Bbox1"/>
    <property type="match status" value="1"/>
</dbReference>
<dbReference type="Gene3D" id="4.10.830.40">
    <property type="match status" value="1"/>
</dbReference>
<dbReference type="Gene3D" id="3.30.160.60">
    <property type="entry name" value="Classic Zinc Finger"/>
    <property type="match status" value="1"/>
</dbReference>
<dbReference type="SUPFAM" id="SSF101898">
    <property type="entry name" value="NHL repeat"/>
    <property type="match status" value="1"/>
</dbReference>
<sequence>MAESGMKTLQNRNPGVCPLCHELYKKPKFLPCLHTFCESCIKAYIVNVAEVCQTLENLPASIFDNKPFIWTGDGFPCPVCRTHVPAPPKVRQSPPEEWARNFPINQLILSIMGGQEIEKETLCGPCEKIAEPRSAVYRCVDCLEAMCKDCARHHMVLSATRSHSVHPIYEIKDRKRTKNEEITICQEHDGKSIELYCVDHNVVLCAECVALHHTNCISVIAIYKIAMEIRDSLEANKLLDRIKECLVESENVVADRRLNIEKLHNRKAEILGRIRGIKDEVLRCLSQLESIFSDEFETLHKMEVSKLDDMVNRYQLLQKAIVSSEGILHAAITHGTDNELFVTAHRMEREVQKYESLLEREIGEIKDIDYSFAVNYEIEHILLSLDEIGTVIATKGISQLNPSTKKNCQQLSKFDATSAMDSRCAELTGGGFLENNHVLLVDNANEKLKLFTTDGDLLSELELSSAPWDVSIINASTAATTLPDEKMVLLVNITNECITPIEQFKTTCKCYGIAYSYSEKALVVTCDTAYNEKASIKILTVGGKELKELVTDNVGQILFNSPSYVASNPFTNDIYVTDETNNTVTGLTLEGSLRFRYTENYLKLPTGVAADSHGCVYICGNGSCDVHQLSREGKRIKILLDGVVHPRAISFEPYGDKFLVTSDGSFKSTVLIYKLK</sequence>
<keyword evidence="3 5" id="KW-0863">Zinc-finger</keyword>
<gene>
    <name evidence="8" type="ORF">CHS0354_011834</name>
</gene>
<evidence type="ECO:0000313" key="9">
    <source>
        <dbReference type="Proteomes" id="UP001195483"/>
    </source>
</evidence>
<proteinExistence type="predicted"/>
<protein>
    <submittedName>
        <fullName evidence="8">Uncharacterized protein</fullName>
    </submittedName>
</protein>
<dbReference type="PANTHER" id="PTHR25462:SF296">
    <property type="entry name" value="MEIOTIC P26, ISOFORM F"/>
    <property type="match status" value="1"/>
</dbReference>
<dbReference type="InterPro" id="IPR047153">
    <property type="entry name" value="TRIM45/56/19-like"/>
</dbReference>
<evidence type="ECO:0000256" key="1">
    <source>
        <dbReference type="ARBA" id="ARBA00022553"/>
    </source>
</evidence>
<name>A0AAE0WD90_9BIVA</name>
<evidence type="ECO:0000313" key="8">
    <source>
        <dbReference type="EMBL" id="KAK3609075.1"/>
    </source>
</evidence>
<dbReference type="SUPFAM" id="SSF57850">
    <property type="entry name" value="RING/U-box"/>
    <property type="match status" value="1"/>
</dbReference>
<evidence type="ECO:0000256" key="4">
    <source>
        <dbReference type="ARBA" id="ARBA00022833"/>
    </source>
</evidence>
<dbReference type="InterPro" id="IPR017907">
    <property type="entry name" value="Znf_RING_CS"/>
</dbReference>
<dbReference type="Gene3D" id="3.30.40.10">
    <property type="entry name" value="Zinc/RING finger domain, C3HC4 (zinc finger)"/>
    <property type="match status" value="1"/>
</dbReference>
<reference evidence="8" key="2">
    <citation type="journal article" date="2021" name="Genome Biol. Evol.">
        <title>Developing a high-quality reference genome for a parasitic bivalve with doubly uniparental inheritance (Bivalvia: Unionida).</title>
        <authorList>
            <person name="Smith C.H."/>
        </authorList>
    </citation>
    <scope>NUCLEOTIDE SEQUENCE</scope>
    <source>
        <strain evidence="8">CHS0354</strain>
        <tissue evidence="8">Mantle</tissue>
    </source>
</reference>
<organism evidence="8 9">
    <name type="scientific">Potamilus streckersoni</name>
    <dbReference type="NCBI Taxonomy" id="2493646"/>
    <lineage>
        <taxon>Eukaryota</taxon>
        <taxon>Metazoa</taxon>
        <taxon>Spiralia</taxon>
        <taxon>Lophotrochozoa</taxon>
        <taxon>Mollusca</taxon>
        <taxon>Bivalvia</taxon>
        <taxon>Autobranchia</taxon>
        <taxon>Heteroconchia</taxon>
        <taxon>Palaeoheterodonta</taxon>
        <taxon>Unionida</taxon>
        <taxon>Unionoidea</taxon>
        <taxon>Unionidae</taxon>
        <taxon>Ambleminae</taxon>
        <taxon>Lampsilini</taxon>
        <taxon>Potamilus</taxon>
    </lineage>
</organism>
<keyword evidence="1" id="KW-0597">Phosphoprotein</keyword>
<dbReference type="SMART" id="SM00184">
    <property type="entry name" value="RING"/>
    <property type="match status" value="1"/>
</dbReference>
<evidence type="ECO:0000256" key="5">
    <source>
        <dbReference type="PROSITE-ProRule" id="PRU00024"/>
    </source>
</evidence>
<dbReference type="GO" id="GO:0008270">
    <property type="term" value="F:zinc ion binding"/>
    <property type="evidence" value="ECO:0007669"/>
    <property type="project" value="UniProtKB-KW"/>
</dbReference>
<reference evidence="8" key="3">
    <citation type="submission" date="2023-05" db="EMBL/GenBank/DDBJ databases">
        <authorList>
            <person name="Smith C.H."/>
        </authorList>
    </citation>
    <scope>NUCLEOTIDE SEQUENCE</scope>
    <source>
        <strain evidence="8">CHS0354</strain>
        <tissue evidence="8">Mantle</tissue>
    </source>
</reference>
<dbReference type="PROSITE" id="PS50119">
    <property type="entry name" value="ZF_BBOX"/>
    <property type="match status" value="2"/>
</dbReference>
<reference evidence="8" key="1">
    <citation type="journal article" date="2021" name="Genome Biol. Evol.">
        <title>A High-Quality Reference Genome for a Parasitic Bivalve with Doubly Uniparental Inheritance (Bivalvia: Unionida).</title>
        <authorList>
            <person name="Smith C.H."/>
        </authorList>
    </citation>
    <scope>NUCLEOTIDE SEQUENCE</scope>
    <source>
        <strain evidence="8">CHS0354</strain>
    </source>
</reference>
<feature type="domain" description="RING-type" evidence="6">
    <location>
        <begin position="17"/>
        <end position="81"/>
    </location>
</feature>
<evidence type="ECO:0000256" key="3">
    <source>
        <dbReference type="ARBA" id="ARBA00022771"/>
    </source>
</evidence>
<keyword evidence="2" id="KW-0479">Metal-binding</keyword>